<dbReference type="EMBL" id="JACGWV010000001">
    <property type="protein sequence ID" value="MBA8807280.1"/>
    <property type="molecule type" value="Genomic_DNA"/>
</dbReference>
<dbReference type="GO" id="GO:0016020">
    <property type="term" value="C:membrane"/>
    <property type="evidence" value="ECO:0007669"/>
    <property type="project" value="InterPro"/>
</dbReference>
<dbReference type="Gene3D" id="3.30.565.10">
    <property type="entry name" value="Histidine kinase-like ATPase, C-terminal domain"/>
    <property type="match status" value="1"/>
</dbReference>
<dbReference type="InterPro" id="IPR003594">
    <property type="entry name" value="HATPase_dom"/>
</dbReference>
<evidence type="ECO:0000256" key="2">
    <source>
        <dbReference type="ARBA" id="ARBA00022777"/>
    </source>
</evidence>
<dbReference type="RefSeq" id="WP_182614884.1">
    <property type="nucleotide sequence ID" value="NZ_BAAATF010000005.1"/>
</dbReference>
<dbReference type="Proteomes" id="UP000540568">
    <property type="component" value="Unassembled WGS sequence"/>
</dbReference>
<dbReference type="InterPro" id="IPR036890">
    <property type="entry name" value="HATPase_C_sf"/>
</dbReference>
<evidence type="ECO:0000256" key="3">
    <source>
        <dbReference type="ARBA" id="ARBA00023012"/>
    </source>
</evidence>
<comment type="caution">
    <text evidence="6">The sequence shown here is derived from an EMBL/GenBank/DDBJ whole genome shotgun (WGS) entry which is preliminary data.</text>
</comment>
<dbReference type="Pfam" id="PF13185">
    <property type="entry name" value="GAF_2"/>
    <property type="match status" value="1"/>
</dbReference>
<evidence type="ECO:0000256" key="1">
    <source>
        <dbReference type="ARBA" id="ARBA00022679"/>
    </source>
</evidence>
<name>A0A7W3J6M7_9MICO</name>
<dbReference type="InterPro" id="IPR003018">
    <property type="entry name" value="GAF"/>
</dbReference>
<keyword evidence="1" id="KW-0808">Transferase</keyword>
<feature type="domain" description="GAF" evidence="4">
    <location>
        <begin position="26"/>
        <end position="173"/>
    </location>
</feature>
<gene>
    <name evidence="6" type="ORF">FHX71_001222</name>
</gene>
<dbReference type="GO" id="GO:0046983">
    <property type="term" value="F:protein dimerization activity"/>
    <property type="evidence" value="ECO:0007669"/>
    <property type="project" value="InterPro"/>
</dbReference>
<dbReference type="SMART" id="SM00065">
    <property type="entry name" value="GAF"/>
    <property type="match status" value="2"/>
</dbReference>
<sequence length="556" mass="58864">MDPTSTPRDRTDVLLEAVLGVSRGLDLESVLHRIVEAAVDLVDARYGALGLLGADKRIHRFLTVGMTEDEVAAVGPYPTGRGVLGELIRHPTPLRLPNLSAHVASVGFPAHHPPMRTFVGVPLRVHGSPFGNLYLTDKRGGGEFTAEDERVLEGLAAAASVAVENARLYDVARLRERWARANDRISRHVLAGSSPHDVLTLIASEAREVADADVTTTAVPDPTTGRLVLQSASGLDTEAQVGSVLAADGTFGTLTFRTGVLMVTDDASADERASLSLDLPGPLGPLAVWPLGQPGSARGVLAAGRLRGRPPFSSVVVEALGAFAAQAAVALELAEGRADAERVALLRDRERIARDLHDLAIQRLYATGLLLQRVARGTAPEVADQLTRAVDEVDETIALVRTTIYRLQSGEPSDGAHARRVGLRSRVITEVDATVAALGFTARLRFEGAVDTLVPPDIAEHVVAVLREALSNVARHAHASRAEVRLAVGDEVVLTVSDDGVGVQPGVPRSGLVNLARRAAESGGTLTVTQVNPEAVQTGTRLEWRVPLPADESLEP</sequence>
<dbReference type="PANTHER" id="PTHR24421:SF56">
    <property type="entry name" value="OXYGEN SENSOR HISTIDINE KINASE RESPONSE REGULATOR DOST"/>
    <property type="match status" value="1"/>
</dbReference>
<evidence type="ECO:0000313" key="6">
    <source>
        <dbReference type="EMBL" id="MBA8807280.1"/>
    </source>
</evidence>
<evidence type="ECO:0000313" key="7">
    <source>
        <dbReference type="Proteomes" id="UP000540568"/>
    </source>
</evidence>
<feature type="domain" description="GAF" evidence="4">
    <location>
        <begin position="194"/>
        <end position="341"/>
    </location>
</feature>
<accession>A0A7W3J6M7</accession>
<dbReference type="Gene3D" id="3.30.450.40">
    <property type="match status" value="2"/>
</dbReference>
<dbReference type="InterPro" id="IPR050482">
    <property type="entry name" value="Sensor_HK_TwoCompSys"/>
</dbReference>
<reference evidence="6 7" key="1">
    <citation type="submission" date="2020-07" db="EMBL/GenBank/DDBJ databases">
        <title>Sequencing the genomes of 1000 actinobacteria strains.</title>
        <authorList>
            <person name="Klenk H.-P."/>
        </authorList>
    </citation>
    <scope>NUCLEOTIDE SEQUENCE [LARGE SCALE GENOMIC DNA]</scope>
    <source>
        <strain evidence="6 7">DSM 44121</strain>
    </source>
</reference>
<keyword evidence="3" id="KW-0902">Two-component regulatory system</keyword>
<organism evidence="6 7">
    <name type="scientific">Promicromonospora sukumoe</name>
    <dbReference type="NCBI Taxonomy" id="88382"/>
    <lineage>
        <taxon>Bacteria</taxon>
        <taxon>Bacillati</taxon>
        <taxon>Actinomycetota</taxon>
        <taxon>Actinomycetes</taxon>
        <taxon>Micrococcales</taxon>
        <taxon>Promicromonosporaceae</taxon>
        <taxon>Promicromonospora</taxon>
    </lineage>
</organism>
<keyword evidence="2 6" id="KW-0418">Kinase</keyword>
<protein>
    <submittedName>
        <fullName evidence="6">Signal transduction histidine kinase</fullName>
    </submittedName>
</protein>
<dbReference type="AlphaFoldDB" id="A0A7W3J6M7"/>
<feature type="domain" description="Histidine kinase/HSP90-like ATPase" evidence="5">
    <location>
        <begin position="457"/>
        <end position="550"/>
    </location>
</feature>
<dbReference type="Gene3D" id="1.20.5.1930">
    <property type="match status" value="1"/>
</dbReference>
<dbReference type="SMART" id="SM00387">
    <property type="entry name" value="HATPase_c"/>
    <property type="match status" value="1"/>
</dbReference>
<dbReference type="Pfam" id="PF02518">
    <property type="entry name" value="HATPase_c"/>
    <property type="match status" value="1"/>
</dbReference>
<dbReference type="CDD" id="cd16917">
    <property type="entry name" value="HATPase_UhpB-NarQ-NarX-like"/>
    <property type="match status" value="1"/>
</dbReference>
<evidence type="ECO:0000259" key="4">
    <source>
        <dbReference type="SMART" id="SM00065"/>
    </source>
</evidence>
<keyword evidence="7" id="KW-1185">Reference proteome</keyword>
<dbReference type="Pfam" id="PF07730">
    <property type="entry name" value="HisKA_3"/>
    <property type="match status" value="1"/>
</dbReference>
<dbReference type="GO" id="GO:0000155">
    <property type="term" value="F:phosphorelay sensor kinase activity"/>
    <property type="evidence" value="ECO:0007669"/>
    <property type="project" value="InterPro"/>
</dbReference>
<evidence type="ECO:0000259" key="5">
    <source>
        <dbReference type="SMART" id="SM00387"/>
    </source>
</evidence>
<dbReference type="PANTHER" id="PTHR24421">
    <property type="entry name" value="NITRATE/NITRITE SENSOR PROTEIN NARX-RELATED"/>
    <property type="match status" value="1"/>
</dbReference>
<dbReference type="SUPFAM" id="SSF55781">
    <property type="entry name" value="GAF domain-like"/>
    <property type="match status" value="2"/>
</dbReference>
<dbReference type="SUPFAM" id="SSF55874">
    <property type="entry name" value="ATPase domain of HSP90 chaperone/DNA topoisomerase II/histidine kinase"/>
    <property type="match status" value="1"/>
</dbReference>
<dbReference type="InterPro" id="IPR011712">
    <property type="entry name" value="Sig_transdc_His_kin_sub3_dim/P"/>
</dbReference>
<dbReference type="InterPro" id="IPR029016">
    <property type="entry name" value="GAF-like_dom_sf"/>
</dbReference>
<proteinExistence type="predicted"/>